<protein>
    <submittedName>
        <fullName evidence="1">Uncharacterized protein</fullName>
    </submittedName>
</protein>
<accession>A0A2Z5UW61</accession>
<name>A0A2Z5UW61_9COXI</name>
<sequence length="83" mass="9178">MAKHSRFVGFGTVYYLNPSISLFRLVDIFSRYSERKRKKALKGEKDGHGFFTSNLTSAPAGTAACTTEDEVHGSVRAGRLHLS</sequence>
<gene>
    <name evidence="1" type="ORF">RVIR1_06420</name>
</gene>
<dbReference type="EMBL" id="AP018005">
    <property type="protein sequence ID" value="BBB15140.1"/>
    <property type="molecule type" value="Genomic_DNA"/>
</dbReference>
<organism evidence="1 2">
    <name type="scientific">Candidatus Rickettsiella viridis</name>
    <dbReference type="NCBI Taxonomy" id="676208"/>
    <lineage>
        <taxon>Bacteria</taxon>
        <taxon>Pseudomonadati</taxon>
        <taxon>Pseudomonadota</taxon>
        <taxon>Gammaproteobacteria</taxon>
        <taxon>Legionellales</taxon>
        <taxon>Coxiellaceae</taxon>
        <taxon>Rickettsiella</taxon>
    </lineage>
</organism>
<dbReference type="AlphaFoldDB" id="A0A2Z5UW61"/>
<dbReference type="KEGG" id="rvi:RVIR1_06420"/>
<reference evidence="1 2" key="1">
    <citation type="submission" date="2017-03" db="EMBL/GenBank/DDBJ databases">
        <title>The genome sequence of Candidatus Rickettsiella viridis.</title>
        <authorList>
            <person name="Nikoh N."/>
            <person name="Tsuchida T."/>
            <person name="Yamaguchi K."/>
            <person name="Maeda T."/>
            <person name="Shigenobu S."/>
            <person name="Fukatsu T."/>
        </authorList>
    </citation>
    <scope>NUCLEOTIDE SEQUENCE [LARGE SCALE GENOMIC DNA]</scope>
    <source>
        <strain evidence="1 2">Ap-RA04</strain>
    </source>
</reference>
<keyword evidence="2" id="KW-1185">Reference proteome</keyword>
<evidence type="ECO:0000313" key="1">
    <source>
        <dbReference type="EMBL" id="BBB15140.1"/>
    </source>
</evidence>
<proteinExistence type="predicted"/>
<evidence type="ECO:0000313" key="2">
    <source>
        <dbReference type="Proteomes" id="UP000282483"/>
    </source>
</evidence>
<dbReference type="Proteomes" id="UP000282483">
    <property type="component" value="Chromosome"/>
</dbReference>